<keyword evidence="1" id="KW-0547">Nucleotide-binding</keyword>
<dbReference type="Gene3D" id="2.40.100.10">
    <property type="entry name" value="Cyclophilin-like"/>
    <property type="match status" value="1"/>
</dbReference>
<dbReference type="Pfam" id="PF02682">
    <property type="entry name" value="CT_C_D"/>
    <property type="match status" value="1"/>
</dbReference>
<dbReference type="Proteomes" id="UP000243629">
    <property type="component" value="Unassembled WGS sequence"/>
</dbReference>
<dbReference type="Gene3D" id="3.30.1360.40">
    <property type="match status" value="1"/>
</dbReference>
<evidence type="ECO:0000256" key="2">
    <source>
        <dbReference type="ARBA" id="ARBA00022801"/>
    </source>
</evidence>
<evidence type="ECO:0000313" key="5">
    <source>
        <dbReference type="EMBL" id="SFM58207.1"/>
    </source>
</evidence>
<evidence type="ECO:0000256" key="1">
    <source>
        <dbReference type="ARBA" id="ARBA00022741"/>
    </source>
</evidence>
<dbReference type="PANTHER" id="PTHR34698:SF2">
    <property type="entry name" value="5-OXOPROLINASE SUBUNIT B"/>
    <property type="match status" value="1"/>
</dbReference>
<gene>
    <name evidence="5" type="ORF">SAMN05216217_108108</name>
</gene>
<dbReference type="STRING" id="1720063.SAMN05216217_108108"/>
<dbReference type="SMART" id="SM00796">
    <property type="entry name" value="AHS1"/>
    <property type="match status" value="1"/>
</dbReference>
<dbReference type="EMBL" id="FOUI01000008">
    <property type="protein sequence ID" value="SFM58207.1"/>
    <property type="molecule type" value="Genomic_DNA"/>
</dbReference>
<protein>
    <submittedName>
        <fullName evidence="5">Sensor histidine kinase inhibitor, KipI family</fullName>
    </submittedName>
</protein>
<accession>A0A1I4S138</accession>
<organism evidence="5 6">
    <name type="scientific">Halopseudomonas yangmingensis</name>
    <dbReference type="NCBI Taxonomy" id="1720063"/>
    <lineage>
        <taxon>Bacteria</taxon>
        <taxon>Pseudomonadati</taxon>
        <taxon>Pseudomonadota</taxon>
        <taxon>Gammaproteobacteria</taxon>
        <taxon>Pseudomonadales</taxon>
        <taxon>Pseudomonadaceae</taxon>
        <taxon>Halopseudomonas</taxon>
    </lineage>
</organism>
<dbReference type="InterPro" id="IPR010016">
    <property type="entry name" value="PxpB"/>
</dbReference>
<dbReference type="NCBIfam" id="TIGR00370">
    <property type="entry name" value="5-oxoprolinase subunit PxpB"/>
    <property type="match status" value="1"/>
</dbReference>
<evidence type="ECO:0000259" key="4">
    <source>
        <dbReference type="SMART" id="SM00796"/>
    </source>
</evidence>
<dbReference type="InterPro" id="IPR029000">
    <property type="entry name" value="Cyclophilin-like_dom_sf"/>
</dbReference>
<evidence type="ECO:0000256" key="3">
    <source>
        <dbReference type="ARBA" id="ARBA00022840"/>
    </source>
</evidence>
<feature type="domain" description="Carboxyltransferase" evidence="4">
    <location>
        <begin position="3"/>
        <end position="202"/>
    </location>
</feature>
<dbReference type="AlphaFoldDB" id="A0A1I4S138"/>
<dbReference type="OrthoDB" id="9778567at2"/>
<reference evidence="6" key="1">
    <citation type="submission" date="2016-10" db="EMBL/GenBank/DDBJ databases">
        <authorList>
            <person name="Varghese N."/>
            <person name="Submissions S."/>
        </authorList>
    </citation>
    <scope>NUCLEOTIDE SEQUENCE [LARGE SCALE GENOMIC DNA]</scope>
    <source>
        <strain evidence="6">DSM 24213</strain>
    </source>
</reference>
<dbReference type="RefSeq" id="WP_093475848.1">
    <property type="nucleotide sequence ID" value="NZ_FOUI01000008.1"/>
</dbReference>
<keyword evidence="2" id="KW-0378">Hydrolase</keyword>
<keyword evidence="6" id="KW-1185">Reference proteome</keyword>
<dbReference type="GO" id="GO:0016787">
    <property type="term" value="F:hydrolase activity"/>
    <property type="evidence" value="ECO:0007669"/>
    <property type="project" value="UniProtKB-KW"/>
</dbReference>
<dbReference type="SUPFAM" id="SSF160467">
    <property type="entry name" value="PH0987 N-terminal domain-like"/>
    <property type="match status" value="1"/>
</dbReference>
<evidence type="ECO:0000313" key="6">
    <source>
        <dbReference type="Proteomes" id="UP000243629"/>
    </source>
</evidence>
<dbReference type="PANTHER" id="PTHR34698">
    <property type="entry name" value="5-OXOPROLINASE SUBUNIT B"/>
    <property type="match status" value="1"/>
</dbReference>
<sequence>MRVRIDTAGLDCLLIRLFEQIDESNMDWLLSADLRLREVFGSQLIDLLPSYTSLLLHYDLHYLDDDAARALAMQALHDLQPQPTAAGREHLLPVWYDPQVGPDLAAVARDCGLNIAALISAHSQREYRVFALGFAPGFAYLGLLEQRLAMPRLATPRRRVPAGSVAIAERQTAIYPCASPGGWQLLGRMPLRLFNPSSGSLLQPGDRVRLVPVDHAEFLRLGGDDRPLEALP</sequence>
<dbReference type="InterPro" id="IPR003833">
    <property type="entry name" value="CT_C_D"/>
</dbReference>
<name>A0A1I4S138_9GAMM</name>
<dbReference type="SUPFAM" id="SSF50891">
    <property type="entry name" value="Cyclophilin-like"/>
    <property type="match status" value="1"/>
</dbReference>
<proteinExistence type="predicted"/>
<keyword evidence="3" id="KW-0067">ATP-binding</keyword>
<dbReference type="GO" id="GO:0005524">
    <property type="term" value="F:ATP binding"/>
    <property type="evidence" value="ECO:0007669"/>
    <property type="project" value="UniProtKB-KW"/>
</dbReference>